<protein>
    <submittedName>
        <fullName evidence="1">Putative orfan</fullName>
    </submittedName>
</protein>
<sequence>MDYGSFKSSNKIKEENQNCVEMKIFNSCNYNLNLNLNLSIVEIAVVGNQNVGKTTLIKYWLSWNIKSISTSDMYSKLIWHKNRPIQINIYKLSSENFRENFSTFLINGKIFHSIIYVYNIENEFSKNMVPVWIKKMDYYANDFTYKIVIGLSKNSNNTLDDKILEIKNFYSGYNIEYFCVPAHFVDNSKILKEIFLSIITRVYQISVDDTTNSGTVNVAKQEFNKDSICCNCSCIIS</sequence>
<dbReference type="Gene3D" id="3.40.50.300">
    <property type="entry name" value="P-loop containing nucleotide triphosphate hydrolases"/>
    <property type="match status" value="1"/>
</dbReference>
<gene>
    <name evidence="1" type="ORF">Satyrvirus4_16</name>
</gene>
<proteinExistence type="predicted"/>
<dbReference type="GO" id="GO:0003924">
    <property type="term" value="F:GTPase activity"/>
    <property type="evidence" value="ECO:0007669"/>
    <property type="project" value="InterPro"/>
</dbReference>
<dbReference type="InterPro" id="IPR001806">
    <property type="entry name" value="Small_GTPase"/>
</dbReference>
<dbReference type="GO" id="GO:0005525">
    <property type="term" value="F:GTP binding"/>
    <property type="evidence" value="ECO:0007669"/>
    <property type="project" value="InterPro"/>
</dbReference>
<evidence type="ECO:0000313" key="1">
    <source>
        <dbReference type="EMBL" id="AYV85119.1"/>
    </source>
</evidence>
<reference evidence="1" key="1">
    <citation type="submission" date="2018-10" db="EMBL/GenBank/DDBJ databases">
        <title>Hidden diversity of soil giant viruses.</title>
        <authorList>
            <person name="Schulz F."/>
            <person name="Alteio L."/>
            <person name="Goudeau D."/>
            <person name="Ryan E.M."/>
            <person name="Malmstrom R.R."/>
            <person name="Blanchard J."/>
            <person name="Woyke T."/>
        </authorList>
    </citation>
    <scope>NUCLEOTIDE SEQUENCE</scope>
    <source>
        <strain evidence="1">SAV1</strain>
    </source>
</reference>
<dbReference type="Pfam" id="PF00071">
    <property type="entry name" value="Ras"/>
    <property type="match status" value="1"/>
</dbReference>
<dbReference type="SUPFAM" id="SSF52540">
    <property type="entry name" value="P-loop containing nucleoside triphosphate hydrolases"/>
    <property type="match status" value="1"/>
</dbReference>
<accession>A0A3G5AI86</accession>
<dbReference type="EMBL" id="MK072440">
    <property type="protein sequence ID" value="AYV85119.1"/>
    <property type="molecule type" value="Genomic_DNA"/>
</dbReference>
<name>A0A3G5AI86_9VIRU</name>
<dbReference type="InterPro" id="IPR027417">
    <property type="entry name" value="P-loop_NTPase"/>
</dbReference>
<organism evidence="1">
    <name type="scientific">Satyrvirus sp</name>
    <dbReference type="NCBI Taxonomy" id="2487771"/>
    <lineage>
        <taxon>Viruses</taxon>
        <taxon>Varidnaviria</taxon>
        <taxon>Bamfordvirae</taxon>
        <taxon>Nucleocytoviricota</taxon>
        <taxon>Megaviricetes</taxon>
        <taxon>Imitervirales</taxon>
        <taxon>Mimiviridae</taxon>
        <taxon>Megamimivirinae</taxon>
    </lineage>
</organism>